<sequence length="164" mass="18553">MADLEVQPRSRRSSRTVQGLGGDVALLSFDNVAAWPENAQRIAEILGLRGSSQLIPESRVLNCIWTYLSWWRKMHIGKIFPWRRALACVAREELSDAAIYFDTTFARSHRDCCETLPATNAVATALVLMPVIDRTRLYTEPLHVESCSLYLLRHFTCQPPGYTG</sequence>
<accession>A0A5C3P8M4</accession>
<reference evidence="1 2" key="1">
    <citation type="journal article" date="2019" name="Nat. Ecol. Evol.">
        <title>Megaphylogeny resolves global patterns of mushroom evolution.</title>
        <authorList>
            <person name="Varga T."/>
            <person name="Krizsan K."/>
            <person name="Foldi C."/>
            <person name="Dima B."/>
            <person name="Sanchez-Garcia M."/>
            <person name="Sanchez-Ramirez S."/>
            <person name="Szollosi G.J."/>
            <person name="Szarkandi J.G."/>
            <person name="Papp V."/>
            <person name="Albert L."/>
            <person name="Andreopoulos W."/>
            <person name="Angelini C."/>
            <person name="Antonin V."/>
            <person name="Barry K.W."/>
            <person name="Bougher N.L."/>
            <person name="Buchanan P."/>
            <person name="Buyck B."/>
            <person name="Bense V."/>
            <person name="Catcheside P."/>
            <person name="Chovatia M."/>
            <person name="Cooper J."/>
            <person name="Damon W."/>
            <person name="Desjardin D."/>
            <person name="Finy P."/>
            <person name="Geml J."/>
            <person name="Haridas S."/>
            <person name="Hughes K."/>
            <person name="Justo A."/>
            <person name="Karasinski D."/>
            <person name="Kautmanova I."/>
            <person name="Kiss B."/>
            <person name="Kocsube S."/>
            <person name="Kotiranta H."/>
            <person name="LaButti K.M."/>
            <person name="Lechner B.E."/>
            <person name="Liimatainen K."/>
            <person name="Lipzen A."/>
            <person name="Lukacs Z."/>
            <person name="Mihaltcheva S."/>
            <person name="Morgado L.N."/>
            <person name="Niskanen T."/>
            <person name="Noordeloos M.E."/>
            <person name="Ohm R.A."/>
            <person name="Ortiz-Santana B."/>
            <person name="Ovrebo C."/>
            <person name="Racz N."/>
            <person name="Riley R."/>
            <person name="Savchenko A."/>
            <person name="Shiryaev A."/>
            <person name="Soop K."/>
            <person name="Spirin V."/>
            <person name="Szebenyi C."/>
            <person name="Tomsovsky M."/>
            <person name="Tulloss R.E."/>
            <person name="Uehling J."/>
            <person name="Grigoriev I.V."/>
            <person name="Vagvolgyi C."/>
            <person name="Papp T."/>
            <person name="Martin F.M."/>
            <person name="Miettinen O."/>
            <person name="Hibbett D.S."/>
            <person name="Nagy L.G."/>
        </authorList>
    </citation>
    <scope>NUCLEOTIDE SEQUENCE [LARGE SCALE GENOMIC DNA]</scope>
    <source>
        <strain evidence="1 2">HHB13444</strain>
    </source>
</reference>
<protein>
    <submittedName>
        <fullName evidence="1">Uncharacterized protein</fullName>
    </submittedName>
</protein>
<proteinExistence type="predicted"/>
<gene>
    <name evidence="1" type="ORF">K466DRAFT_167972</name>
</gene>
<evidence type="ECO:0000313" key="1">
    <source>
        <dbReference type="EMBL" id="TFK86004.1"/>
    </source>
</evidence>
<keyword evidence="2" id="KW-1185">Reference proteome</keyword>
<dbReference type="Proteomes" id="UP000308197">
    <property type="component" value="Unassembled WGS sequence"/>
</dbReference>
<dbReference type="EMBL" id="ML211221">
    <property type="protein sequence ID" value="TFK86004.1"/>
    <property type="molecule type" value="Genomic_DNA"/>
</dbReference>
<name>A0A5C3P8M4_9APHY</name>
<dbReference type="AlphaFoldDB" id="A0A5C3P8M4"/>
<dbReference type="InParanoid" id="A0A5C3P8M4"/>
<organism evidence="1 2">
    <name type="scientific">Polyporus arcularius HHB13444</name>
    <dbReference type="NCBI Taxonomy" id="1314778"/>
    <lineage>
        <taxon>Eukaryota</taxon>
        <taxon>Fungi</taxon>
        <taxon>Dikarya</taxon>
        <taxon>Basidiomycota</taxon>
        <taxon>Agaricomycotina</taxon>
        <taxon>Agaricomycetes</taxon>
        <taxon>Polyporales</taxon>
        <taxon>Polyporaceae</taxon>
        <taxon>Polyporus</taxon>
    </lineage>
</organism>
<evidence type="ECO:0000313" key="2">
    <source>
        <dbReference type="Proteomes" id="UP000308197"/>
    </source>
</evidence>